<sequence length="139" mass="14998">MSADSTTTTRSVLLYSDDAPVRAQVRQALGSHVGDIDLEWHEVATYDALVERVIPGRFDLLILDGEARKAGGMGVARELKNQVYNCPPILVLTGRAQDAWLASWSLADAVVPRPLDALTLSDTVEGLLEGSLQQGVNVQ</sequence>
<protein>
    <submittedName>
        <fullName evidence="3">Response regulator receiver protein</fullName>
    </submittedName>
</protein>
<accession>C7R4N8</accession>
<evidence type="ECO:0000313" key="3">
    <source>
        <dbReference type="EMBL" id="ACV09095.1"/>
    </source>
</evidence>
<dbReference type="eggNOG" id="COG0784">
    <property type="taxonomic scope" value="Bacteria"/>
</dbReference>
<dbReference type="SUPFAM" id="SSF52172">
    <property type="entry name" value="CheY-like"/>
    <property type="match status" value="1"/>
</dbReference>
<dbReference type="SMART" id="SM00448">
    <property type="entry name" value="REC"/>
    <property type="match status" value="1"/>
</dbReference>
<dbReference type="AlphaFoldDB" id="C7R4N8"/>
<dbReference type="STRING" id="471856.Jden_1445"/>
<dbReference type="RefSeq" id="WP_015771723.1">
    <property type="nucleotide sequence ID" value="NC_013174.1"/>
</dbReference>
<dbReference type="HOGENOM" id="CLU_127113_0_0_11"/>
<dbReference type="InterPro" id="IPR011006">
    <property type="entry name" value="CheY-like_superfamily"/>
</dbReference>
<dbReference type="Proteomes" id="UP000000628">
    <property type="component" value="Chromosome"/>
</dbReference>
<evidence type="ECO:0000259" key="2">
    <source>
        <dbReference type="PROSITE" id="PS50110"/>
    </source>
</evidence>
<dbReference type="KEGG" id="jde:Jden_1445"/>
<evidence type="ECO:0000256" key="1">
    <source>
        <dbReference type="PROSITE-ProRule" id="PRU00169"/>
    </source>
</evidence>
<reference evidence="3 4" key="1">
    <citation type="journal article" date="2009" name="Stand. Genomic Sci.">
        <title>Complete genome sequence of Jonesia denitrificans type strain (Prevot 55134).</title>
        <authorList>
            <person name="Pukall R."/>
            <person name="Gehrich-Schroter G."/>
            <person name="Lapidus A."/>
            <person name="Nolan M."/>
            <person name="Glavina Del Rio T."/>
            <person name="Lucas S."/>
            <person name="Chen F."/>
            <person name="Tice H."/>
            <person name="Pitluck S."/>
            <person name="Cheng J.F."/>
            <person name="Copeland A."/>
            <person name="Saunders E."/>
            <person name="Brettin T."/>
            <person name="Detter J.C."/>
            <person name="Bruce D."/>
            <person name="Goodwin L."/>
            <person name="Pati A."/>
            <person name="Ivanova N."/>
            <person name="Mavromatis K."/>
            <person name="Ovchinnikova G."/>
            <person name="Chen A."/>
            <person name="Palaniappan K."/>
            <person name="Land M."/>
            <person name="Hauser L."/>
            <person name="Chang Y.J."/>
            <person name="Jeffries C.D."/>
            <person name="Chain P."/>
            <person name="Goker M."/>
            <person name="Bristow J."/>
            <person name="Eisen J.A."/>
            <person name="Markowitz V."/>
            <person name="Hugenholtz P."/>
            <person name="Kyrpides N.C."/>
            <person name="Klenk H.P."/>
            <person name="Han C."/>
        </authorList>
    </citation>
    <scope>NUCLEOTIDE SEQUENCE [LARGE SCALE GENOMIC DNA]</scope>
    <source>
        <strain evidence="4">ATCC 14870 / DSM 20603 / BCRC 15368 / CIP 55.134 / JCM 11481 / NBRC 15587 / NCTC 10816 / Prevot 55134</strain>
    </source>
</reference>
<organism evidence="3 4">
    <name type="scientific">Jonesia denitrificans (strain ATCC 14870 / DSM 20603 / BCRC 15368 / CIP 55.134 / JCM 11481 / NBRC 15587 / NCTC 10816 / Prevot 55134)</name>
    <name type="common">Listeria denitrificans</name>
    <dbReference type="NCBI Taxonomy" id="471856"/>
    <lineage>
        <taxon>Bacteria</taxon>
        <taxon>Bacillati</taxon>
        <taxon>Actinomycetota</taxon>
        <taxon>Actinomycetes</taxon>
        <taxon>Micrococcales</taxon>
        <taxon>Jonesiaceae</taxon>
        <taxon>Jonesia</taxon>
    </lineage>
</organism>
<dbReference type="Gene3D" id="3.40.50.2300">
    <property type="match status" value="1"/>
</dbReference>
<keyword evidence="4" id="KW-1185">Reference proteome</keyword>
<proteinExistence type="predicted"/>
<feature type="domain" description="Response regulatory" evidence="2">
    <location>
        <begin position="11"/>
        <end position="128"/>
    </location>
</feature>
<gene>
    <name evidence="3" type="ordered locus">Jden_1445</name>
</gene>
<dbReference type="GO" id="GO:0000160">
    <property type="term" value="P:phosphorelay signal transduction system"/>
    <property type="evidence" value="ECO:0007669"/>
    <property type="project" value="InterPro"/>
</dbReference>
<feature type="modified residue" description="4-aspartylphosphate" evidence="1">
    <location>
        <position position="64"/>
    </location>
</feature>
<dbReference type="PROSITE" id="PS50110">
    <property type="entry name" value="RESPONSE_REGULATORY"/>
    <property type="match status" value="1"/>
</dbReference>
<evidence type="ECO:0000313" key="4">
    <source>
        <dbReference type="Proteomes" id="UP000000628"/>
    </source>
</evidence>
<keyword evidence="1" id="KW-0597">Phosphoprotein</keyword>
<dbReference type="OrthoDB" id="3395459at2"/>
<name>C7R4N8_JONDD</name>
<dbReference type="InterPro" id="IPR001789">
    <property type="entry name" value="Sig_transdc_resp-reg_receiver"/>
</dbReference>
<dbReference type="EMBL" id="CP001706">
    <property type="protein sequence ID" value="ACV09095.1"/>
    <property type="molecule type" value="Genomic_DNA"/>
</dbReference>